<feature type="region of interest" description="Disordered" evidence="1">
    <location>
        <begin position="537"/>
        <end position="637"/>
    </location>
</feature>
<feature type="compositionally biased region" description="Polar residues" evidence="1">
    <location>
        <begin position="576"/>
        <end position="589"/>
    </location>
</feature>
<dbReference type="GO" id="GO:0070086">
    <property type="term" value="P:ubiquitin-dependent endocytosis"/>
    <property type="evidence" value="ECO:0007669"/>
    <property type="project" value="TreeGrafter"/>
</dbReference>
<dbReference type="InterPro" id="IPR011021">
    <property type="entry name" value="Arrestin-like_N"/>
</dbReference>
<sequence>MGTGPNVTIEVDRAETGGTFTNYDVIRGTVRLTVTSSISLNYVQVKLEGIAKTEMKIPRTSNGREHGRKRDRDGGRGRERDQILQDVHRVLYDTMIVFPPDNVRQVSSAKEFTLTPGNYSYPFQFKLPLNNSCVKLSGITNKVSFSKQNFSLVLNNGNFNRGVLRNFAQQYVPVPGGGGGSSGANKSQGYHVTSQLPPSLSGMSDFASVKYFVKVTCKRSSFMKANLRSIDPFIFLPLDLDAHERFTPGDGEYREVFVRRGISFRDRIPEIVAVKVPKEKQQQALPPLPAQRRNRGILSRFIAPAFAPAPSSSPRSSSTSKRNVHEIESTDVNFSFEARFRYPAFLIPTKKPSFKLFLLTSVKPSKFSLQQYGSPDESNGLGIVYFQKLKVELLSTTTISVLENNGVSNEIHKGQHSEPILICNNTYQNLKLDLKNCTRSRSSSATSSSNVPQEIYELEIPRKYYDNCILPDYLAPSFKTCNISRRYTLAITAGFSSDKIYNLDDKAEAEKKIQYATLDFSDIKVLSGLNMTSSLHSNASASSLPYRKSSTSSSPMVSDNKSKPPGVAPPEKDSSAYFNGQADMSSIDQSPPPHDNDTSNLPTYDEVVQESSYQDHSEHYRARRRYQQHETYYNDLD</sequence>
<dbReference type="PANTHER" id="PTHR11188">
    <property type="entry name" value="ARRESTIN DOMAIN CONTAINING PROTEIN"/>
    <property type="match status" value="1"/>
</dbReference>
<protein>
    <submittedName>
        <fullName evidence="3">Piso0_005270 protein</fullName>
    </submittedName>
</protein>
<dbReference type="InterPro" id="IPR014752">
    <property type="entry name" value="Arrestin-like_C"/>
</dbReference>
<feature type="region of interest" description="Disordered" evidence="1">
    <location>
        <begin position="54"/>
        <end position="80"/>
    </location>
</feature>
<dbReference type="InParanoid" id="G8Y1Q7"/>
<dbReference type="InterPro" id="IPR050357">
    <property type="entry name" value="Arrestin_domain-protein"/>
</dbReference>
<reference evidence="3 4" key="1">
    <citation type="journal article" date="2012" name="G3 (Bethesda)">
        <title>Pichia sorbitophila, an interspecies yeast hybrid reveals early steps of genome resolution following polyploidization.</title>
        <authorList>
            <person name="Leh Louis V."/>
            <person name="Despons L."/>
            <person name="Friedrich A."/>
            <person name="Martin T."/>
            <person name="Durrens P."/>
            <person name="Casaregola S."/>
            <person name="Neuveglise C."/>
            <person name="Fairhead C."/>
            <person name="Marck C."/>
            <person name="Cruz J.A."/>
            <person name="Straub M.L."/>
            <person name="Kugler V."/>
            <person name="Sacerdot C."/>
            <person name="Uzunov Z."/>
            <person name="Thierry A."/>
            <person name="Weiss S."/>
            <person name="Bleykasten C."/>
            <person name="De Montigny J."/>
            <person name="Jacques N."/>
            <person name="Jung P."/>
            <person name="Lemaire M."/>
            <person name="Mallet S."/>
            <person name="Morel G."/>
            <person name="Richard G.F."/>
            <person name="Sarkar A."/>
            <person name="Savel G."/>
            <person name="Schacherer J."/>
            <person name="Seret M.L."/>
            <person name="Talla E."/>
            <person name="Samson G."/>
            <person name="Jubin C."/>
            <person name="Poulain J."/>
            <person name="Vacherie B."/>
            <person name="Barbe V."/>
            <person name="Pelletier E."/>
            <person name="Sherman D.J."/>
            <person name="Westhof E."/>
            <person name="Weissenbach J."/>
            <person name="Baret P.V."/>
            <person name="Wincker P."/>
            <person name="Gaillardin C."/>
            <person name="Dujon B."/>
            <person name="Souciet J.L."/>
        </authorList>
    </citation>
    <scope>NUCLEOTIDE SEQUENCE [LARGE SCALE GENOMIC DNA]</scope>
    <source>
        <strain evidence="4">ATCC MYA-4447 / BCRC 22081 / CBS 7064 / NBRC 10061 / NRRL Y-12695</strain>
    </source>
</reference>
<dbReference type="STRING" id="559304.G8Y1Q7"/>
<dbReference type="GO" id="GO:0030674">
    <property type="term" value="F:protein-macromolecule adaptor activity"/>
    <property type="evidence" value="ECO:0007669"/>
    <property type="project" value="TreeGrafter"/>
</dbReference>
<feature type="compositionally biased region" description="Polar residues" evidence="1">
    <location>
        <begin position="548"/>
        <end position="559"/>
    </location>
</feature>
<dbReference type="OMA" id="NQPEFYT"/>
<dbReference type="GO" id="GO:0005829">
    <property type="term" value="C:cytosol"/>
    <property type="evidence" value="ECO:0007669"/>
    <property type="project" value="TreeGrafter"/>
</dbReference>
<dbReference type="Proteomes" id="UP000005222">
    <property type="component" value="Chromosome N"/>
</dbReference>
<dbReference type="PANTHER" id="PTHR11188:SF17">
    <property type="entry name" value="FI21816P1"/>
    <property type="match status" value="1"/>
</dbReference>
<dbReference type="Pfam" id="PF00339">
    <property type="entry name" value="Arrestin_N"/>
    <property type="match status" value="1"/>
</dbReference>
<organism evidence="3 4">
    <name type="scientific">Pichia sorbitophila (strain ATCC MYA-4447 / BCRC 22081 / CBS 7064 / NBRC 10061 / NRRL Y-12695)</name>
    <name type="common">Hybrid yeast</name>
    <dbReference type="NCBI Taxonomy" id="559304"/>
    <lineage>
        <taxon>Eukaryota</taxon>
        <taxon>Fungi</taxon>
        <taxon>Dikarya</taxon>
        <taxon>Ascomycota</taxon>
        <taxon>Saccharomycotina</taxon>
        <taxon>Pichiomycetes</taxon>
        <taxon>Debaryomycetaceae</taxon>
        <taxon>Millerozyma</taxon>
    </lineage>
</organism>
<evidence type="ECO:0000256" key="1">
    <source>
        <dbReference type="SAM" id="MobiDB-lite"/>
    </source>
</evidence>
<proteinExistence type="predicted"/>
<keyword evidence="4" id="KW-1185">Reference proteome</keyword>
<evidence type="ECO:0000313" key="4">
    <source>
        <dbReference type="Proteomes" id="UP000005222"/>
    </source>
</evidence>
<evidence type="ECO:0000313" key="3">
    <source>
        <dbReference type="EMBL" id="CCE86760.1"/>
    </source>
</evidence>
<dbReference type="GO" id="GO:0031625">
    <property type="term" value="F:ubiquitin protein ligase binding"/>
    <property type="evidence" value="ECO:0007669"/>
    <property type="project" value="TreeGrafter"/>
</dbReference>
<feature type="domain" description="Arrestin-like N-terminal" evidence="2">
    <location>
        <begin position="8"/>
        <end position="133"/>
    </location>
</feature>
<dbReference type="EMBL" id="FO082046">
    <property type="protein sequence ID" value="CCE86760.1"/>
    <property type="molecule type" value="Genomic_DNA"/>
</dbReference>
<dbReference type="CDD" id="cd22952">
    <property type="entry name" value="ART10-like"/>
    <property type="match status" value="1"/>
</dbReference>
<evidence type="ECO:0000259" key="2">
    <source>
        <dbReference type="Pfam" id="PF00339"/>
    </source>
</evidence>
<name>G8Y1Q7_PICSO</name>
<dbReference type="eggNOG" id="ENOG502QWIY">
    <property type="taxonomic scope" value="Eukaryota"/>
</dbReference>
<dbReference type="OrthoDB" id="3365616at2759"/>
<dbReference type="GO" id="GO:0005886">
    <property type="term" value="C:plasma membrane"/>
    <property type="evidence" value="ECO:0007669"/>
    <property type="project" value="TreeGrafter"/>
</dbReference>
<dbReference type="AlphaFoldDB" id="G8Y1Q7"/>
<accession>G8Y1Q7</accession>
<dbReference type="HOGENOM" id="CLU_024073_0_0_1"/>
<gene>
    <name evidence="3" type="primary">Piso0_005270</name>
    <name evidence="3" type="ORF">GNLVRS01_PISO0N11453g</name>
</gene>
<dbReference type="Gene3D" id="2.60.40.640">
    <property type="match status" value="1"/>
</dbReference>